<dbReference type="RefSeq" id="YP_008438816.1">
    <property type="nucleotide sequence ID" value="NC_022098.1"/>
</dbReference>
<dbReference type="Pfam" id="PF12937">
    <property type="entry name" value="F-box-like"/>
    <property type="match status" value="1"/>
</dbReference>
<gene>
    <name evidence="2" type="ORF">psal_cds_1344</name>
</gene>
<dbReference type="InterPro" id="IPR036770">
    <property type="entry name" value="Ankyrin_rpt-contain_sf"/>
</dbReference>
<dbReference type="EMBL" id="KC977571">
    <property type="protein sequence ID" value="AGO85737.1"/>
    <property type="molecule type" value="Genomic_DNA"/>
</dbReference>
<evidence type="ECO:0000259" key="1">
    <source>
        <dbReference type="Pfam" id="PF12937"/>
    </source>
</evidence>
<keyword evidence="3" id="KW-1185">Reference proteome</keyword>
<evidence type="ECO:0000313" key="3">
    <source>
        <dbReference type="Proteomes" id="UP000204584"/>
    </source>
</evidence>
<dbReference type="Gene3D" id="1.20.1280.50">
    <property type="match status" value="1"/>
</dbReference>
<protein>
    <submittedName>
        <fullName evidence="2">F-box incomplete domain containing protein</fullName>
    </submittedName>
</protein>
<dbReference type="InterPro" id="IPR036047">
    <property type="entry name" value="F-box-like_dom_sf"/>
</dbReference>
<dbReference type="InterPro" id="IPR001810">
    <property type="entry name" value="F-box_dom"/>
</dbReference>
<dbReference type="KEGG" id="vg:16607524"/>
<dbReference type="SUPFAM" id="SSF140860">
    <property type="entry name" value="Pseudo ankyrin repeat-like"/>
    <property type="match status" value="1"/>
</dbReference>
<dbReference type="Gene3D" id="1.25.40.20">
    <property type="entry name" value="Ankyrin repeat-containing domain"/>
    <property type="match status" value="1"/>
</dbReference>
<name>S4W4T1_9VIRU</name>
<evidence type="ECO:0000313" key="2">
    <source>
        <dbReference type="EMBL" id="AGO85737.1"/>
    </source>
</evidence>
<sequence>MAHPAMAPCAVDSLPTEILDVVLARYLDNTGRMAAAQVCHRWHDVISAAAARQSPIDNMPCRANSNRRSFFKRGLTTNSVAILQWLGGTKEARDGLMTTSCGHAHCEYDADVLRDRAFETAAGAGSSRALAWLFANWIAYAARPHEATFSDWHLTAQRGRSPACAVAFVAARCDHIDTVQWLWRHLGPDPVHLSVLRCGLAAAIFCDNRSILEWLIQQHHRSNAESLDKSLVTAARLNRKRCVAALLSARCIGRIADAFVVAVCEDNETTEQLIAEAMRRDDVKPAVVRQIERYGRARTLAFEALGGRWESIKTRHKRRILDFLEDF</sequence>
<proteinExistence type="predicted"/>
<organism evidence="2 3">
    <name type="scientific">Pandoravirus salinus</name>
    <dbReference type="NCBI Taxonomy" id="1349410"/>
    <lineage>
        <taxon>Viruses</taxon>
        <taxon>Pandoravirus</taxon>
    </lineage>
</organism>
<reference evidence="2 3" key="1">
    <citation type="journal article" date="2013" name="Science">
        <title>Pandoraviruses: amoeba viruses with genomes up to 2.5 Mb reaching that of parasitic eukaryotes.</title>
        <authorList>
            <person name="Philippe N."/>
            <person name="Legendre M."/>
            <person name="Doutre G."/>
            <person name="Coute Y."/>
            <person name="Poirot O."/>
            <person name="Lescot M."/>
            <person name="Arslan D."/>
            <person name="Seltzer V."/>
            <person name="Bertaux L."/>
            <person name="Bruley C."/>
            <person name="Garin J."/>
            <person name="Claverie J.M."/>
            <person name="Abergel C."/>
        </authorList>
    </citation>
    <scope>NUCLEOTIDE SEQUENCE [LARGE SCALE GENOMIC DNA]</scope>
</reference>
<accession>S4W4T1</accession>
<dbReference type="Proteomes" id="UP000204584">
    <property type="component" value="Segment"/>
</dbReference>
<dbReference type="SUPFAM" id="SSF81383">
    <property type="entry name" value="F-box domain"/>
    <property type="match status" value="1"/>
</dbReference>
<dbReference type="GeneID" id="16607524"/>
<feature type="domain" description="F-box" evidence="1">
    <location>
        <begin position="12"/>
        <end position="47"/>
    </location>
</feature>